<dbReference type="CDD" id="cd02209">
    <property type="entry name" value="cupin_XRE_C"/>
    <property type="match status" value="1"/>
</dbReference>
<dbReference type="Pfam" id="PF07883">
    <property type="entry name" value="Cupin_2"/>
    <property type="match status" value="1"/>
</dbReference>
<dbReference type="PANTHER" id="PTHR46797">
    <property type="entry name" value="HTH-TYPE TRANSCRIPTIONAL REGULATOR"/>
    <property type="match status" value="1"/>
</dbReference>
<evidence type="ECO:0000256" key="1">
    <source>
        <dbReference type="ARBA" id="ARBA00023125"/>
    </source>
</evidence>
<name>A0A3L9Y7H1_9RHOB</name>
<dbReference type="InterPro" id="IPR011051">
    <property type="entry name" value="RmlC_Cupin_sf"/>
</dbReference>
<accession>A0A3L9Y7H1</accession>
<keyword evidence="1" id="KW-0238">DNA-binding</keyword>
<dbReference type="Pfam" id="PF01381">
    <property type="entry name" value="HTH_3"/>
    <property type="match status" value="1"/>
</dbReference>
<dbReference type="InterPro" id="IPR010982">
    <property type="entry name" value="Lambda_DNA-bd_dom_sf"/>
</dbReference>
<dbReference type="InterPro" id="IPR013096">
    <property type="entry name" value="Cupin_2"/>
</dbReference>
<dbReference type="AlphaFoldDB" id="A0A3L9Y7H1"/>
<dbReference type="EMBL" id="RCNT01000004">
    <property type="protein sequence ID" value="RMA42263.1"/>
    <property type="molecule type" value="Genomic_DNA"/>
</dbReference>
<dbReference type="InterPro" id="IPR001387">
    <property type="entry name" value="Cro/C1-type_HTH"/>
</dbReference>
<dbReference type="RefSeq" id="WP_121897743.1">
    <property type="nucleotide sequence ID" value="NZ_RCNT01000004.1"/>
</dbReference>
<dbReference type="Gene3D" id="2.60.120.10">
    <property type="entry name" value="Jelly Rolls"/>
    <property type="match status" value="1"/>
</dbReference>
<comment type="caution">
    <text evidence="4">The sequence shown here is derived from an EMBL/GenBank/DDBJ whole genome shotgun (WGS) entry which is preliminary data.</text>
</comment>
<proteinExistence type="predicted"/>
<protein>
    <submittedName>
        <fullName evidence="4">Cupin domain-containing protein</fullName>
    </submittedName>
</protein>
<dbReference type="InterPro" id="IPR014710">
    <property type="entry name" value="RmlC-like_jellyroll"/>
</dbReference>
<feature type="domain" description="HTH cro/C1-type" evidence="3">
    <location>
        <begin position="18"/>
        <end position="72"/>
    </location>
</feature>
<dbReference type="GO" id="GO:0005829">
    <property type="term" value="C:cytosol"/>
    <property type="evidence" value="ECO:0007669"/>
    <property type="project" value="TreeGrafter"/>
</dbReference>
<dbReference type="Gene3D" id="1.10.260.40">
    <property type="entry name" value="lambda repressor-like DNA-binding domains"/>
    <property type="match status" value="1"/>
</dbReference>
<organism evidence="4 5">
    <name type="scientific">Rhodophyticola porphyridii</name>
    <dbReference type="NCBI Taxonomy" id="1852017"/>
    <lineage>
        <taxon>Bacteria</taxon>
        <taxon>Pseudomonadati</taxon>
        <taxon>Pseudomonadota</taxon>
        <taxon>Alphaproteobacteria</taxon>
        <taxon>Rhodobacterales</taxon>
        <taxon>Roseobacteraceae</taxon>
        <taxon>Rhodophyticola</taxon>
    </lineage>
</organism>
<dbReference type="GO" id="GO:0003700">
    <property type="term" value="F:DNA-binding transcription factor activity"/>
    <property type="evidence" value="ECO:0007669"/>
    <property type="project" value="TreeGrafter"/>
</dbReference>
<dbReference type="SUPFAM" id="SSF51182">
    <property type="entry name" value="RmlC-like cupins"/>
    <property type="match status" value="1"/>
</dbReference>
<dbReference type="OrthoDB" id="9814751at2"/>
<dbReference type="PANTHER" id="PTHR46797:SF25">
    <property type="entry name" value="TRANSCRIPTIONAL REGULATOR"/>
    <property type="match status" value="1"/>
</dbReference>
<evidence type="ECO:0000313" key="5">
    <source>
        <dbReference type="Proteomes" id="UP000281343"/>
    </source>
</evidence>
<keyword evidence="5" id="KW-1185">Reference proteome</keyword>
<feature type="region of interest" description="Disordered" evidence="2">
    <location>
        <begin position="194"/>
        <end position="215"/>
    </location>
</feature>
<dbReference type="PROSITE" id="PS50943">
    <property type="entry name" value="HTH_CROC1"/>
    <property type="match status" value="1"/>
</dbReference>
<sequence>MLKLQPFEEAPSNLGPALRARRKELGMTMQAVADAAGLSVGFISQIERGLAAPSLSSLAGLAEVLQRPISDFLVQPGADGNTTRQNRRVTYSVDTSGPSYERISTKFSGSQLTSVIVHEPPGRRSEPISHRGEEMFFVLAGEVTVEIEGQAEILGPGDSIHFDSNRVHSTWNHTDRTVSLLWCGTMDMFGDAPSPIHKNAPDNGAGIPNPTGDTP</sequence>
<reference evidence="4 5" key="1">
    <citation type="submission" date="2018-10" db="EMBL/GenBank/DDBJ databases">
        <authorList>
            <person name="Jung H.S."/>
            <person name="Jeon C.O."/>
        </authorList>
    </citation>
    <scope>NUCLEOTIDE SEQUENCE [LARGE SCALE GENOMIC DNA]</scope>
    <source>
        <strain evidence="4 5">MA-7-27</strain>
    </source>
</reference>
<evidence type="ECO:0000259" key="3">
    <source>
        <dbReference type="PROSITE" id="PS50943"/>
    </source>
</evidence>
<dbReference type="SUPFAM" id="SSF47413">
    <property type="entry name" value="lambda repressor-like DNA-binding domains"/>
    <property type="match status" value="1"/>
</dbReference>
<dbReference type="Proteomes" id="UP000281343">
    <property type="component" value="Unassembled WGS sequence"/>
</dbReference>
<gene>
    <name evidence="4" type="ORF">D9R08_09105</name>
</gene>
<dbReference type="SMART" id="SM00530">
    <property type="entry name" value="HTH_XRE"/>
    <property type="match status" value="1"/>
</dbReference>
<evidence type="ECO:0000313" key="4">
    <source>
        <dbReference type="EMBL" id="RMA42263.1"/>
    </source>
</evidence>
<dbReference type="InterPro" id="IPR050807">
    <property type="entry name" value="TransReg_Diox_bact_type"/>
</dbReference>
<dbReference type="CDD" id="cd00093">
    <property type="entry name" value="HTH_XRE"/>
    <property type="match status" value="1"/>
</dbReference>
<evidence type="ECO:0000256" key="2">
    <source>
        <dbReference type="SAM" id="MobiDB-lite"/>
    </source>
</evidence>
<dbReference type="GO" id="GO:0003677">
    <property type="term" value="F:DNA binding"/>
    <property type="evidence" value="ECO:0007669"/>
    <property type="project" value="UniProtKB-KW"/>
</dbReference>